<keyword evidence="8" id="KW-1185">Reference proteome</keyword>
<feature type="transmembrane region" description="Helical" evidence="6">
    <location>
        <begin position="373"/>
        <end position="394"/>
    </location>
</feature>
<evidence type="ECO:0000256" key="3">
    <source>
        <dbReference type="ARBA" id="ARBA00022692"/>
    </source>
</evidence>
<organism evidence="7 8">
    <name type="scientific">Namhaeicola litoreus</name>
    <dbReference type="NCBI Taxonomy" id="1052145"/>
    <lineage>
        <taxon>Bacteria</taxon>
        <taxon>Pseudomonadati</taxon>
        <taxon>Bacteroidota</taxon>
        <taxon>Flavobacteriia</taxon>
        <taxon>Flavobacteriales</taxon>
        <taxon>Flavobacteriaceae</taxon>
        <taxon>Namhaeicola</taxon>
    </lineage>
</organism>
<feature type="transmembrane region" description="Helical" evidence="6">
    <location>
        <begin position="38"/>
        <end position="60"/>
    </location>
</feature>
<dbReference type="RefSeq" id="WP_377177757.1">
    <property type="nucleotide sequence ID" value="NZ_JBHTMY010000003.1"/>
</dbReference>
<keyword evidence="5 6" id="KW-0472">Membrane</keyword>
<feature type="transmembrane region" description="Helical" evidence="6">
    <location>
        <begin position="311"/>
        <end position="332"/>
    </location>
</feature>
<feature type="transmembrane region" description="Helical" evidence="6">
    <location>
        <begin position="13"/>
        <end position="31"/>
    </location>
</feature>
<keyword evidence="3 6" id="KW-0812">Transmembrane</keyword>
<reference evidence="8" key="1">
    <citation type="journal article" date="2019" name="Int. J. Syst. Evol. Microbiol.">
        <title>The Global Catalogue of Microorganisms (GCM) 10K type strain sequencing project: providing services to taxonomists for standard genome sequencing and annotation.</title>
        <authorList>
            <consortium name="The Broad Institute Genomics Platform"/>
            <consortium name="The Broad Institute Genome Sequencing Center for Infectious Disease"/>
            <person name="Wu L."/>
            <person name="Ma J."/>
        </authorList>
    </citation>
    <scope>NUCLEOTIDE SEQUENCE [LARGE SCALE GENOMIC DNA]</scope>
    <source>
        <strain evidence="8">CCUG 61485</strain>
    </source>
</reference>
<dbReference type="PANTHER" id="PTHR42770:SF7">
    <property type="entry name" value="MEMBRANE PROTEIN"/>
    <property type="match status" value="1"/>
</dbReference>
<feature type="transmembrane region" description="Helical" evidence="6">
    <location>
        <begin position="100"/>
        <end position="116"/>
    </location>
</feature>
<feature type="transmembrane region" description="Helical" evidence="6">
    <location>
        <begin position="222"/>
        <end position="246"/>
    </location>
</feature>
<dbReference type="PANTHER" id="PTHR42770">
    <property type="entry name" value="AMINO ACID TRANSPORTER-RELATED"/>
    <property type="match status" value="1"/>
</dbReference>
<feature type="transmembrane region" description="Helical" evidence="6">
    <location>
        <begin position="72"/>
        <end position="93"/>
    </location>
</feature>
<evidence type="ECO:0000256" key="1">
    <source>
        <dbReference type="ARBA" id="ARBA00004651"/>
    </source>
</evidence>
<feature type="transmembrane region" description="Helical" evidence="6">
    <location>
        <begin position="400"/>
        <end position="419"/>
    </location>
</feature>
<dbReference type="InterPro" id="IPR002293">
    <property type="entry name" value="AA/rel_permease1"/>
</dbReference>
<feature type="transmembrane region" description="Helical" evidence="6">
    <location>
        <begin position="266"/>
        <end position="290"/>
    </location>
</feature>
<accession>A0ABW3Y103</accession>
<feature type="transmembrane region" description="Helical" evidence="6">
    <location>
        <begin position="192"/>
        <end position="210"/>
    </location>
</feature>
<dbReference type="EMBL" id="JBHTMY010000003">
    <property type="protein sequence ID" value="MFD1315509.1"/>
    <property type="molecule type" value="Genomic_DNA"/>
</dbReference>
<dbReference type="InterPro" id="IPR050367">
    <property type="entry name" value="APC_superfamily"/>
</dbReference>
<gene>
    <name evidence="7" type="ORF">ACFQ39_07760</name>
</gene>
<keyword evidence="2" id="KW-1003">Cell membrane</keyword>
<evidence type="ECO:0000256" key="6">
    <source>
        <dbReference type="SAM" id="Phobius"/>
    </source>
</evidence>
<evidence type="ECO:0000313" key="7">
    <source>
        <dbReference type="EMBL" id="MFD1315509.1"/>
    </source>
</evidence>
<dbReference type="Proteomes" id="UP001597201">
    <property type="component" value="Unassembled WGS sequence"/>
</dbReference>
<evidence type="ECO:0000256" key="4">
    <source>
        <dbReference type="ARBA" id="ARBA00022989"/>
    </source>
</evidence>
<feature type="transmembrane region" description="Helical" evidence="6">
    <location>
        <begin position="152"/>
        <end position="172"/>
    </location>
</feature>
<evidence type="ECO:0000256" key="2">
    <source>
        <dbReference type="ARBA" id="ARBA00022475"/>
    </source>
</evidence>
<dbReference type="Gene3D" id="1.20.1740.10">
    <property type="entry name" value="Amino acid/polyamine transporter I"/>
    <property type="match status" value="1"/>
</dbReference>
<dbReference type="PIRSF" id="PIRSF006060">
    <property type="entry name" value="AA_transporter"/>
    <property type="match status" value="1"/>
</dbReference>
<feature type="transmembrane region" description="Helical" evidence="6">
    <location>
        <begin position="122"/>
        <end position="140"/>
    </location>
</feature>
<dbReference type="Pfam" id="PF13520">
    <property type="entry name" value="AA_permease_2"/>
    <property type="match status" value="1"/>
</dbReference>
<feature type="transmembrane region" description="Helical" evidence="6">
    <location>
        <begin position="338"/>
        <end position="361"/>
    </location>
</feature>
<name>A0ABW3Y103_9FLAO</name>
<comment type="caution">
    <text evidence="7">The sequence shown here is derived from an EMBL/GenBank/DDBJ whole genome shotgun (WGS) entry which is preliminary data.</text>
</comment>
<proteinExistence type="predicted"/>
<evidence type="ECO:0000256" key="5">
    <source>
        <dbReference type="ARBA" id="ARBA00023136"/>
    </source>
</evidence>
<evidence type="ECO:0000313" key="8">
    <source>
        <dbReference type="Proteomes" id="UP001597201"/>
    </source>
</evidence>
<keyword evidence="4 6" id="KW-1133">Transmembrane helix</keyword>
<protein>
    <submittedName>
        <fullName evidence="7">APC family permease</fullName>
    </submittedName>
</protein>
<comment type="subcellular location">
    <subcellularLocation>
        <location evidence="1">Cell membrane</location>
        <topology evidence="1">Multi-pass membrane protein</topology>
    </subcellularLocation>
</comment>
<sequence length="426" mass="47034">MTTLKREFGKWDMVFLIINGIIGAGIFGLPAKIYALSGFWSLAAMVLCAAIIFCVVLVFAEVSSQFKNTGGPYLYVYQTLGPLFGFFVGWLLFISRIATYAALVNLLVTYLSFFSHVFEQTYVRILTIALVTFFLFLLNYRGVKNAKLASNLLTITKLSALFLFIAVGIFYIDKDLILRHREIPSISNLSSSILVLVFAFTGFEAILVNTGEVKNPKKTIPFALVVSIIIVATFYLLIQFVCMGTLPDLASSNKPLAEAAYEFSGVWGGSLISLGALFSILGTLHSIVLIGSRVPFAMSKKKQLPKMFGKLNPKTSTPNLSIIIFSVLVLLVSISNTFYYALGLSVITKVMIIFMTSLTLIKLRQKGFRDSHIFRVKGGVAFAIFVMLISLWLLSNSNTSEFISVMIALVVGVLIYFITDKISKKA</sequence>